<accession>A0A438GEV5</accession>
<sequence length="323" mass="36482">MSPKPTIFNLFITLVRYPALHPYLHLHLIANVGSDGGGALVSTAAPVVGGVEAVRTSDKAITWEDFDGVPMASLLAKFRMPEIERYTRIGCPRIHLRLYSTIMRAHGLDGAQMIMFFPMSWVALHNVGLLLWMRELEALRQRTDESVSSFISRWHGKIVEIIDKPLERDRVQMVLRSLQPRVARHVVGGTRSQILAHWFWLYTMSRTASREDYEQILLLVILREEALCRIEVSGCERHWFFQSEASQAPSADPTAFQALFFLYISSVQATGTSAQQTSAPFALRTHRQFSQLGMPLSQALRKLTEVELLTALAPRPPPQPIPP</sequence>
<dbReference type="Proteomes" id="UP000288805">
    <property type="component" value="Unassembled WGS sequence"/>
</dbReference>
<gene>
    <name evidence="1" type="ORF">CK203_058695</name>
</gene>
<evidence type="ECO:0000313" key="1">
    <source>
        <dbReference type="EMBL" id="RVW70742.1"/>
    </source>
</evidence>
<dbReference type="AlphaFoldDB" id="A0A438GEV5"/>
<reference evidence="1 2" key="1">
    <citation type="journal article" date="2018" name="PLoS Genet.">
        <title>Population sequencing reveals clonal diversity and ancestral inbreeding in the grapevine cultivar Chardonnay.</title>
        <authorList>
            <person name="Roach M.J."/>
            <person name="Johnson D.L."/>
            <person name="Bohlmann J."/>
            <person name="van Vuuren H.J."/>
            <person name="Jones S.J."/>
            <person name="Pretorius I.S."/>
            <person name="Schmidt S.A."/>
            <person name="Borneman A.R."/>
        </authorList>
    </citation>
    <scope>NUCLEOTIDE SEQUENCE [LARGE SCALE GENOMIC DNA]</scope>
    <source>
        <strain evidence="2">cv. Chardonnay</strain>
        <tissue evidence="1">Leaf</tissue>
    </source>
</reference>
<organism evidence="1 2">
    <name type="scientific">Vitis vinifera</name>
    <name type="common">Grape</name>
    <dbReference type="NCBI Taxonomy" id="29760"/>
    <lineage>
        <taxon>Eukaryota</taxon>
        <taxon>Viridiplantae</taxon>
        <taxon>Streptophyta</taxon>
        <taxon>Embryophyta</taxon>
        <taxon>Tracheophyta</taxon>
        <taxon>Spermatophyta</taxon>
        <taxon>Magnoliopsida</taxon>
        <taxon>eudicotyledons</taxon>
        <taxon>Gunneridae</taxon>
        <taxon>Pentapetalae</taxon>
        <taxon>rosids</taxon>
        <taxon>Vitales</taxon>
        <taxon>Vitaceae</taxon>
        <taxon>Viteae</taxon>
        <taxon>Vitis</taxon>
    </lineage>
</organism>
<proteinExistence type="predicted"/>
<evidence type="ECO:0000313" key="2">
    <source>
        <dbReference type="Proteomes" id="UP000288805"/>
    </source>
</evidence>
<protein>
    <submittedName>
        <fullName evidence="1">Uncharacterized protein</fullName>
    </submittedName>
</protein>
<dbReference type="EMBL" id="QGNW01000456">
    <property type="protein sequence ID" value="RVW70742.1"/>
    <property type="molecule type" value="Genomic_DNA"/>
</dbReference>
<name>A0A438GEV5_VITVI</name>
<comment type="caution">
    <text evidence="1">The sequence shown here is derived from an EMBL/GenBank/DDBJ whole genome shotgun (WGS) entry which is preliminary data.</text>
</comment>